<evidence type="ECO:0000256" key="6">
    <source>
        <dbReference type="ARBA" id="ARBA00038076"/>
    </source>
</evidence>
<feature type="transmembrane region" description="Helical" evidence="7">
    <location>
        <begin position="331"/>
        <end position="364"/>
    </location>
</feature>
<dbReference type="InterPro" id="IPR025857">
    <property type="entry name" value="MacB_PCD"/>
</dbReference>
<dbReference type="GO" id="GO:0022857">
    <property type="term" value="F:transmembrane transporter activity"/>
    <property type="evidence" value="ECO:0007669"/>
    <property type="project" value="TreeGrafter"/>
</dbReference>
<dbReference type="Pfam" id="PF12704">
    <property type="entry name" value="MacB_PCD"/>
    <property type="match status" value="1"/>
</dbReference>
<comment type="similarity">
    <text evidence="6">Belongs to the ABC-4 integral membrane protein family.</text>
</comment>
<comment type="caution">
    <text evidence="10">The sequence shown here is derived from an EMBL/GenBank/DDBJ whole genome shotgun (WGS) entry which is preliminary data.</text>
</comment>
<evidence type="ECO:0008006" key="12">
    <source>
        <dbReference type="Google" id="ProtNLM"/>
    </source>
</evidence>
<dbReference type="GO" id="GO:0005886">
    <property type="term" value="C:plasma membrane"/>
    <property type="evidence" value="ECO:0007669"/>
    <property type="project" value="UniProtKB-SubCell"/>
</dbReference>
<feature type="domain" description="MacB-like periplasmic core" evidence="9">
    <location>
        <begin position="22"/>
        <end position="240"/>
    </location>
</feature>
<evidence type="ECO:0000256" key="5">
    <source>
        <dbReference type="ARBA" id="ARBA00023136"/>
    </source>
</evidence>
<protein>
    <recommendedName>
        <fullName evidence="12">Multidrug ABC transporter substrate-binding protein</fullName>
    </recommendedName>
</protein>
<feature type="transmembrane region" description="Helical" evidence="7">
    <location>
        <begin position="370"/>
        <end position="394"/>
    </location>
</feature>
<evidence type="ECO:0000259" key="8">
    <source>
        <dbReference type="Pfam" id="PF02687"/>
    </source>
</evidence>
<name>A0A2M7RDC6_9BACT</name>
<dbReference type="PANTHER" id="PTHR30572">
    <property type="entry name" value="MEMBRANE COMPONENT OF TRANSPORTER-RELATED"/>
    <property type="match status" value="1"/>
</dbReference>
<dbReference type="Proteomes" id="UP000228689">
    <property type="component" value="Unassembled WGS sequence"/>
</dbReference>
<gene>
    <name evidence="10" type="ORF">COY67_02145</name>
</gene>
<keyword evidence="2" id="KW-1003">Cell membrane</keyword>
<dbReference type="EMBL" id="PFMC01000057">
    <property type="protein sequence ID" value="PIY94760.1"/>
    <property type="molecule type" value="Genomic_DNA"/>
</dbReference>
<evidence type="ECO:0000256" key="2">
    <source>
        <dbReference type="ARBA" id="ARBA00022475"/>
    </source>
</evidence>
<dbReference type="InterPro" id="IPR050250">
    <property type="entry name" value="Macrolide_Exporter_MacB"/>
</dbReference>
<reference evidence="11" key="1">
    <citation type="submission" date="2017-09" db="EMBL/GenBank/DDBJ databases">
        <title>Depth-based differentiation of microbial function through sediment-hosted aquifers and enrichment of novel symbionts in the deep terrestrial subsurface.</title>
        <authorList>
            <person name="Probst A.J."/>
            <person name="Ladd B."/>
            <person name="Jarett J.K."/>
            <person name="Geller-Mcgrath D.E."/>
            <person name="Sieber C.M.K."/>
            <person name="Emerson J.B."/>
            <person name="Anantharaman K."/>
            <person name="Thomas B.C."/>
            <person name="Malmstrom R."/>
            <person name="Stieglmeier M."/>
            <person name="Klingl A."/>
            <person name="Woyke T."/>
            <person name="Ryan C.M."/>
            <person name="Banfield J.F."/>
        </authorList>
    </citation>
    <scope>NUCLEOTIDE SEQUENCE [LARGE SCALE GENOMIC DNA]</scope>
</reference>
<proteinExistence type="inferred from homology"/>
<sequence length="411" mass="43932">MPLSELFKLAYQSLTKNRWQAFLTMLGIIIGVAGVVMILSVGAGAQSLIFNQVESMGSNLIGIMPGASDDNGPPASVMGITVTTLVNDDLKAIVEAVPEVVAATGYVQGLATLQWENQQSEVTYVGTAASYLDVEDVLLSTGRYFTEIEDDGMNNVAVLGSQVAQDIFGSQNPIGQKIKLKRDAFKIIGVFAERGGSFFSSQDEQVFIPLQTAQKKLLGISHLSMARLKVGDNADFDSIIGQTEAVLRYRHDINTAGEDDFTVRSQTQALDVLSTLTGALNFFLAAIAAIALLVGGVGIMNIMLVAVTERTAEIGLRKAVGAKKSIIIWQFLLEAILLTLIGGILGIILGALFAGLIAIIANYMGYHWEYIVSLLSILISSGVAIAVGLFFGLYPAFKAAQLDPVEALRYE</sequence>
<feature type="transmembrane region" description="Helical" evidence="7">
    <location>
        <begin position="21"/>
        <end position="45"/>
    </location>
</feature>
<accession>A0A2M7RDC6</accession>
<organism evidence="10 11">
    <name type="scientific">Candidatus Komeilibacteria bacterium CG_4_10_14_0_8_um_filter_37_78</name>
    <dbReference type="NCBI Taxonomy" id="1974471"/>
    <lineage>
        <taxon>Bacteria</taxon>
        <taxon>Candidatus Komeiliibacteriota</taxon>
    </lineage>
</organism>
<feature type="domain" description="ABC3 transporter permease C-terminal" evidence="8">
    <location>
        <begin position="286"/>
        <end position="404"/>
    </location>
</feature>
<evidence type="ECO:0000256" key="1">
    <source>
        <dbReference type="ARBA" id="ARBA00004651"/>
    </source>
</evidence>
<evidence type="ECO:0000256" key="3">
    <source>
        <dbReference type="ARBA" id="ARBA00022692"/>
    </source>
</evidence>
<evidence type="ECO:0000313" key="11">
    <source>
        <dbReference type="Proteomes" id="UP000228689"/>
    </source>
</evidence>
<dbReference type="PANTHER" id="PTHR30572:SF4">
    <property type="entry name" value="ABC TRANSPORTER PERMEASE YTRF"/>
    <property type="match status" value="1"/>
</dbReference>
<comment type="subcellular location">
    <subcellularLocation>
        <location evidence="1">Cell membrane</location>
        <topology evidence="1">Multi-pass membrane protein</topology>
    </subcellularLocation>
</comment>
<dbReference type="InterPro" id="IPR003838">
    <property type="entry name" value="ABC3_permease_C"/>
</dbReference>
<evidence type="ECO:0000256" key="7">
    <source>
        <dbReference type="SAM" id="Phobius"/>
    </source>
</evidence>
<dbReference type="AlphaFoldDB" id="A0A2M7RDC6"/>
<feature type="transmembrane region" description="Helical" evidence="7">
    <location>
        <begin position="282"/>
        <end position="307"/>
    </location>
</feature>
<evidence type="ECO:0000256" key="4">
    <source>
        <dbReference type="ARBA" id="ARBA00022989"/>
    </source>
</evidence>
<evidence type="ECO:0000259" key="9">
    <source>
        <dbReference type="Pfam" id="PF12704"/>
    </source>
</evidence>
<keyword evidence="4 7" id="KW-1133">Transmembrane helix</keyword>
<keyword evidence="5 7" id="KW-0472">Membrane</keyword>
<keyword evidence="3 7" id="KW-0812">Transmembrane</keyword>
<dbReference type="Pfam" id="PF02687">
    <property type="entry name" value="FtsX"/>
    <property type="match status" value="1"/>
</dbReference>
<evidence type="ECO:0000313" key="10">
    <source>
        <dbReference type="EMBL" id="PIY94760.1"/>
    </source>
</evidence>